<dbReference type="InterPro" id="IPR036691">
    <property type="entry name" value="Endo/exonu/phosph_ase_sf"/>
</dbReference>
<dbReference type="GO" id="GO:0004519">
    <property type="term" value="F:endonuclease activity"/>
    <property type="evidence" value="ECO:0007669"/>
    <property type="project" value="UniProtKB-KW"/>
</dbReference>
<dbReference type="SUPFAM" id="SSF56219">
    <property type="entry name" value="DNase I-like"/>
    <property type="match status" value="1"/>
</dbReference>
<comment type="caution">
    <text evidence="2">The sequence shown here is derived from an EMBL/GenBank/DDBJ whole genome shotgun (WGS) entry which is preliminary data.</text>
</comment>
<dbReference type="PANTHER" id="PTHR14859">
    <property type="entry name" value="CALCOFLUOR WHITE HYPERSENSITIVE PROTEIN PRECURSOR"/>
    <property type="match status" value="1"/>
</dbReference>
<gene>
    <name evidence="2" type="ORF">EDC35_11062</name>
</gene>
<dbReference type="Proteomes" id="UP000295717">
    <property type="component" value="Unassembled WGS sequence"/>
</dbReference>
<dbReference type="RefSeq" id="WP_132978372.1">
    <property type="nucleotide sequence ID" value="NZ_SMAO01000010.1"/>
</dbReference>
<dbReference type="OrthoDB" id="5293344at2"/>
<dbReference type="Gene3D" id="3.60.10.10">
    <property type="entry name" value="Endonuclease/exonuclease/phosphatase"/>
    <property type="match status" value="1"/>
</dbReference>
<dbReference type="InterPro" id="IPR051916">
    <property type="entry name" value="GPI-anchor_lipid_remodeler"/>
</dbReference>
<keyword evidence="2" id="KW-0255">Endonuclease</keyword>
<keyword evidence="3" id="KW-1185">Reference proteome</keyword>
<keyword evidence="2" id="KW-0378">Hydrolase</keyword>
<keyword evidence="2" id="KW-0540">Nuclease</keyword>
<evidence type="ECO:0000313" key="2">
    <source>
        <dbReference type="EMBL" id="TCT19015.1"/>
    </source>
</evidence>
<accession>A0A4R3MSR1</accession>
<dbReference type="EMBL" id="SMAO01000010">
    <property type="protein sequence ID" value="TCT19015.1"/>
    <property type="molecule type" value="Genomic_DNA"/>
</dbReference>
<dbReference type="Pfam" id="PF03372">
    <property type="entry name" value="Exo_endo_phos"/>
    <property type="match status" value="1"/>
</dbReference>
<dbReference type="GO" id="GO:0016020">
    <property type="term" value="C:membrane"/>
    <property type="evidence" value="ECO:0007669"/>
    <property type="project" value="GOC"/>
</dbReference>
<dbReference type="InterPro" id="IPR005135">
    <property type="entry name" value="Endo/exonuclease/phosphatase"/>
</dbReference>
<protein>
    <submittedName>
        <fullName evidence="2">Endonuclease/exonuclease/phosphatase family metal-dependent hydrolase</fullName>
    </submittedName>
</protein>
<proteinExistence type="predicted"/>
<sequence>MRQLNLLSYNVQGGIYSRQYSDYVTNSWKHVLPHPERLVNLTRIAQLLRQFDLVGLQEVDAGSLRSAYIDQIHYLARQGAFPHWYCQINRNLGPFAQHSNGLLSRLHPQRITEHKLPGLPGRGAVVAEYPLSDGAALAVIIVHLALGWHARRLQLDYLVALAEEHPYLVLMGDFNCGSDSKGLRAMVCKTQMQGLDCELKTFPSWRPRRNLDHILVSQPLQVITARVINYPLSDHLPLCMTIELPEGICFAESMTTACA</sequence>
<name>A0A4R3MSR1_9GAMM</name>
<evidence type="ECO:0000259" key="1">
    <source>
        <dbReference type="Pfam" id="PF03372"/>
    </source>
</evidence>
<dbReference type="GO" id="GO:0004527">
    <property type="term" value="F:exonuclease activity"/>
    <property type="evidence" value="ECO:0007669"/>
    <property type="project" value="UniProtKB-KW"/>
</dbReference>
<evidence type="ECO:0000313" key="3">
    <source>
        <dbReference type="Proteomes" id="UP000295717"/>
    </source>
</evidence>
<feature type="domain" description="Endonuclease/exonuclease/phosphatase" evidence="1">
    <location>
        <begin position="7"/>
        <end position="235"/>
    </location>
</feature>
<keyword evidence="2" id="KW-0269">Exonuclease</keyword>
<dbReference type="GO" id="GO:0006506">
    <property type="term" value="P:GPI anchor biosynthetic process"/>
    <property type="evidence" value="ECO:0007669"/>
    <property type="project" value="TreeGrafter"/>
</dbReference>
<dbReference type="PANTHER" id="PTHR14859:SF15">
    <property type="entry name" value="ENDONUCLEASE_EXONUCLEASE_PHOSPHATASE DOMAIN-CONTAINING PROTEIN"/>
    <property type="match status" value="1"/>
</dbReference>
<reference evidence="2 3" key="1">
    <citation type="submission" date="2019-03" db="EMBL/GenBank/DDBJ databases">
        <title>Genomic Encyclopedia of Type Strains, Phase IV (KMG-IV): sequencing the most valuable type-strain genomes for metagenomic binning, comparative biology and taxonomic classification.</title>
        <authorList>
            <person name="Goeker M."/>
        </authorList>
    </citation>
    <scope>NUCLEOTIDE SEQUENCE [LARGE SCALE GENOMIC DNA]</scope>
    <source>
        <strain evidence="2 3">DSM 13587</strain>
    </source>
</reference>
<dbReference type="AlphaFoldDB" id="A0A4R3MSR1"/>
<organism evidence="2 3">
    <name type="scientific">Thiobaca trueperi</name>
    <dbReference type="NCBI Taxonomy" id="127458"/>
    <lineage>
        <taxon>Bacteria</taxon>
        <taxon>Pseudomonadati</taxon>
        <taxon>Pseudomonadota</taxon>
        <taxon>Gammaproteobacteria</taxon>
        <taxon>Chromatiales</taxon>
        <taxon>Chromatiaceae</taxon>
        <taxon>Thiobaca</taxon>
    </lineage>
</organism>